<evidence type="ECO:0000256" key="10">
    <source>
        <dbReference type="ARBA" id="ARBA00023146"/>
    </source>
</evidence>
<dbReference type="PROSITE" id="PS50862">
    <property type="entry name" value="AA_TRNA_LIGASE_II"/>
    <property type="match status" value="1"/>
</dbReference>
<protein>
    <recommendedName>
        <fullName evidence="2 12">Threonine--tRNA ligase</fullName>
        <ecNumber evidence="2 12">6.1.1.3</ecNumber>
    </recommendedName>
</protein>
<dbReference type="SUPFAM" id="SSF52954">
    <property type="entry name" value="Class II aaRS ABD-related"/>
    <property type="match status" value="1"/>
</dbReference>
<dbReference type="InterPro" id="IPR002314">
    <property type="entry name" value="aa-tRNA-synt_IIb"/>
</dbReference>
<comment type="similarity">
    <text evidence="1">Belongs to the class-II aminoacyl-tRNA synthetase family.</text>
</comment>
<dbReference type="InterPro" id="IPR004154">
    <property type="entry name" value="Anticodon-bd"/>
</dbReference>
<keyword evidence="5" id="KW-0479">Metal-binding</keyword>
<dbReference type="InterPro" id="IPR002320">
    <property type="entry name" value="Thr-tRNA-ligase_IIa"/>
</dbReference>
<comment type="caution">
    <text evidence="14">The sequence shown here is derived from an EMBL/GenBank/DDBJ whole genome shotgun (WGS) entry which is preliminary data.</text>
</comment>
<evidence type="ECO:0000256" key="7">
    <source>
        <dbReference type="ARBA" id="ARBA00022833"/>
    </source>
</evidence>
<evidence type="ECO:0000256" key="2">
    <source>
        <dbReference type="ARBA" id="ARBA00013163"/>
    </source>
</evidence>
<reference evidence="14 15" key="1">
    <citation type="submission" date="2017-07" db="EMBL/GenBank/DDBJ databases">
        <title>Draft sequence of Rhodococcus enclensis 23b-28.</title>
        <authorList>
            <person name="Besaury L."/>
            <person name="Sancelme M."/>
            <person name="Amato P."/>
            <person name="Lallement A."/>
            <person name="Delort A.-M."/>
        </authorList>
    </citation>
    <scope>NUCLEOTIDE SEQUENCE [LARGE SCALE GENOMIC DNA]</scope>
    <source>
        <strain evidence="14 15">23b-28</strain>
    </source>
</reference>
<sequence length="406" mass="45227">MSVDHRELGRDLEFFATTPTVGAGLPLWLPDGAIIRNELEKLAAEQAARSGCRGVYTPIMAKKELYERSGHWSKFSDDMFPEMKIGGESFLLRPANCPHHAQVFAARGRSYRELPFPVRELGSMFRTELSGVLSGLSRVRQINLDDAHVFCSREQVQAEVIVALDAIERCYSTLGIAERKYRLSIRGGEGQYLGTDEQWADAEDHLRGALNARSIEYVEAKGEAAFYGPKIDVQVRDAHGREETLSTVQLDFNQPERFDLEYTAEDGSKARPVMIHRGLLGSMERMTALLIERFEGRMPPWLAPNQVSILPVGDRHQVEAERLRADLEARDVRVAIAPDGSLGRRIREARTHRDPYIAVIGDNEVHGGTVDVLVPARGGRVVVDASVFVAQVVSGIKERALLPADF</sequence>
<name>A0A2A5JGP3_RHOSG</name>
<dbReference type="SUPFAM" id="SSF55681">
    <property type="entry name" value="Class II aaRS and biotin synthetases"/>
    <property type="match status" value="1"/>
</dbReference>
<dbReference type="EC" id="6.1.1.3" evidence="2 12"/>
<evidence type="ECO:0000256" key="5">
    <source>
        <dbReference type="ARBA" id="ARBA00022723"/>
    </source>
</evidence>
<keyword evidence="4 14" id="KW-0436">Ligase</keyword>
<dbReference type="PRINTS" id="PR01047">
    <property type="entry name" value="TRNASYNTHTHR"/>
</dbReference>
<gene>
    <name evidence="14" type="primary">thrS</name>
    <name evidence="14" type="ORF">CHR55_05300</name>
</gene>
<dbReference type="Pfam" id="PF00587">
    <property type="entry name" value="tRNA-synt_2b"/>
    <property type="match status" value="1"/>
</dbReference>
<evidence type="ECO:0000313" key="14">
    <source>
        <dbReference type="EMBL" id="PCK28725.1"/>
    </source>
</evidence>
<dbReference type="FunFam" id="3.30.930.10:FF:000002">
    <property type="entry name" value="Threonine--tRNA ligase"/>
    <property type="match status" value="1"/>
</dbReference>
<keyword evidence="8" id="KW-0067">ATP-binding</keyword>
<dbReference type="InterPro" id="IPR033728">
    <property type="entry name" value="ThrRS_core"/>
</dbReference>
<evidence type="ECO:0000256" key="12">
    <source>
        <dbReference type="NCBIfam" id="TIGR00418"/>
    </source>
</evidence>
<comment type="catalytic activity">
    <reaction evidence="11">
        <text>tRNA(Thr) + L-threonine + ATP = L-threonyl-tRNA(Thr) + AMP + diphosphate + H(+)</text>
        <dbReference type="Rhea" id="RHEA:24624"/>
        <dbReference type="Rhea" id="RHEA-COMP:9670"/>
        <dbReference type="Rhea" id="RHEA-COMP:9704"/>
        <dbReference type="ChEBI" id="CHEBI:15378"/>
        <dbReference type="ChEBI" id="CHEBI:30616"/>
        <dbReference type="ChEBI" id="CHEBI:33019"/>
        <dbReference type="ChEBI" id="CHEBI:57926"/>
        <dbReference type="ChEBI" id="CHEBI:78442"/>
        <dbReference type="ChEBI" id="CHEBI:78534"/>
        <dbReference type="ChEBI" id="CHEBI:456215"/>
        <dbReference type="EC" id="6.1.1.3"/>
    </reaction>
</comment>
<dbReference type="GO" id="GO:0005524">
    <property type="term" value="F:ATP binding"/>
    <property type="evidence" value="ECO:0007669"/>
    <property type="project" value="UniProtKB-KW"/>
</dbReference>
<evidence type="ECO:0000313" key="15">
    <source>
        <dbReference type="Proteomes" id="UP000230886"/>
    </source>
</evidence>
<dbReference type="CDD" id="cd00771">
    <property type="entry name" value="ThrRS_core"/>
    <property type="match status" value="1"/>
</dbReference>
<feature type="domain" description="Aminoacyl-transfer RNA synthetases class-II family profile" evidence="13">
    <location>
        <begin position="30"/>
        <end position="299"/>
    </location>
</feature>
<keyword evidence="7" id="KW-0862">Zinc</keyword>
<accession>A0A2A5JGP3</accession>
<evidence type="ECO:0000256" key="8">
    <source>
        <dbReference type="ARBA" id="ARBA00022840"/>
    </source>
</evidence>
<organism evidence="14 15">
    <name type="scientific">Rhodococcus qingshengii</name>
    <dbReference type="NCBI Taxonomy" id="334542"/>
    <lineage>
        <taxon>Bacteria</taxon>
        <taxon>Bacillati</taxon>
        <taxon>Actinomycetota</taxon>
        <taxon>Actinomycetes</taxon>
        <taxon>Mycobacteriales</taxon>
        <taxon>Nocardiaceae</taxon>
        <taxon>Rhodococcus</taxon>
        <taxon>Rhodococcus erythropolis group</taxon>
    </lineage>
</organism>
<evidence type="ECO:0000256" key="6">
    <source>
        <dbReference type="ARBA" id="ARBA00022741"/>
    </source>
</evidence>
<dbReference type="GO" id="GO:0046872">
    <property type="term" value="F:metal ion binding"/>
    <property type="evidence" value="ECO:0007669"/>
    <property type="project" value="UniProtKB-KW"/>
</dbReference>
<keyword evidence="6" id="KW-0547">Nucleotide-binding</keyword>
<dbReference type="RefSeq" id="WP_099697056.1">
    <property type="nucleotide sequence ID" value="NZ_NOVD01000002.1"/>
</dbReference>
<dbReference type="NCBIfam" id="TIGR00418">
    <property type="entry name" value="thrS"/>
    <property type="match status" value="1"/>
</dbReference>
<dbReference type="GO" id="GO:0006435">
    <property type="term" value="P:threonyl-tRNA aminoacylation"/>
    <property type="evidence" value="ECO:0007669"/>
    <property type="project" value="UniProtKB-UniRule"/>
</dbReference>
<dbReference type="PANTHER" id="PTHR11451:SF56">
    <property type="entry name" value="THREONINE--TRNA LIGASE 1"/>
    <property type="match status" value="1"/>
</dbReference>
<evidence type="ECO:0000256" key="3">
    <source>
        <dbReference type="ARBA" id="ARBA00022490"/>
    </source>
</evidence>
<dbReference type="Proteomes" id="UP000230886">
    <property type="component" value="Unassembled WGS sequence"/>
</dbReference>
<evidence type="ECO:0000256" key="4">
    <source>
        <dbReference type="ARBA" id="ARBA00022598"/>
    </source>
</evidence>
<evidence type="ECO:0000256" key="9">
    <source>
        <dbReference type="ARBA" id="ARBA00022917"/>
    </source>
</evidence>
<dbReference type="InterPro" id="IPR006195">
    <property type="entry name" value="aa-tRNA-synth_II"/>
</dbReference>
<dbReference type="Gene3D" id="3.30.930.10">
    <property type="entry name" value="Bira Bifunctional Protein, Domain 2"/>
    <property type="match status" value="1"/>
</dbReference>
<dbReference type="GO" id="GO:0005737">
    <property type="term" value="C:cytoplasm"/>
    <property type="evidence" value="ECO:0007669"/>
    <property type="project" value="UniProtKB-UniRule"/>
</dbReference>
<dbReference type="EMBL" id="NOVD01000002">
    <property type="protein sequence ID" value="PCK28725.1"/>
    <property type="molecule type" value="Genomic_DNA"/>
</dbReference>
<dbReference type="GO" id="GO:0004829">
    <property type="term" value="F:threonine-tRNA ligase activity"/>
    <property type="evidence" value="ECO:0007669"/>
    <property type="project" value="UniProtKB-UniRule"/>
</dbReference>
<dbReference type="InterPro" id="IPR036621">
    <property type="entry name" value="Anticodon-bd_dom_sf"/>
</dbReference>
<evidence type="ECO:0000259" key="13">
    <source>
        <dbReference type="PROSITE" id="PS50862"/>
    </source>
</evidence>
<dbReference type="PANTHER" id="PTHR11451">
    <property type="entry name" value="THREONINE-TRNA LIGASE"/>
    <property type="match status" value="1"/>
</dbReference>
<dbReference type="Pfam" id="PF03129">
    <property type="entry name" value="HGTP_anticodon"/>
    <property type="match status" value="1"/>
</dbReference>
<proteinExistence type="inferred from homology"/>
<keyword evidence="3" id="KW-0963">Cytoplasm</keyword>
<dbReference type="Gene3D" id="3.40.50.800">
    <property type="entry name" value="Anticodon-binding domain"/>
    <property type="match status" value="1"/>
</dbReference>
<keyword evidence="10" id="KW-0030">Aminoacyl-tRNA synthetase</keyword>
<keyword evidence="9" id="KW-0648">Protein biosynthesis</keyword>
<evidence type="ECO:0000256" key="1">
    <source>
        <dbReference type="ARBA" id="ARBA00008226"/>
    </source>
</evidence>
<dbReference type="InterPro" id="IPR045864">
    <property type="entry name" value="aa-tRNA-synth_II/BPL/LPL"/>
</dbReference>
<evidence type="ECO:0000256" key="11">
    <source>
        <dbReference type="ARBA" id="ARBA00049515"/>
    </source>
</evidence>
<dbReference type="AlphaFoldDB" id="A0A2A5JGP3"/>